<proteinExistence type="predicted"/>
<dbReference type="AlphaFoldDB" id="A0A7G2EN60"/>
<evidence type="ECO:0000313" key="2">
    <source>
        <dbReference type="Proteomes" id="UP000516314"/>
    </source>
</evidence>
<accession>A0A7G2EN60</accession>
<evidence type="ECO:0000313" key="1">
    <source>
        <dbReference type="EMBL" id="CAD5323713.1"/>
    </source>
</evidence>
<dbReference type="EMBL" id="LR881468">
    <property type="protein sequence ID" value="CAD5323713.1"/>
    <property type="molecule type" value="Genomic_DNA"/>
</dbReference>
<organism evidence="1 2">
    <name type="scientific">Arabidopsis thaliana</name>
    <name type="common">Mouse-ear cress</name>
    <dbReference type="NCBI Taxonomy" id="3702"/>
    <lineage>
        <taxon>Eukaryota</taxon>
        <taxon>Viridiplantae</taxon>
        <taxon>Streptophyta</taxon>
        <taxon>Embryophyta</taxon>
        <taxon>Tracheophyta</taxon>
        <taxon>Spermatophyta</taxon>
        <taxon>Magnoliopsida</taxon>
        <taxon>eudicotyledons</taxon>
        <taxon>Gunneridae</taxon>
        <taxon>Pentapetalae</taxon>
        <taxon>rosids</taxon>
        <taxon>malvids</taxon>
        <taxon>Brassicales</taxon>
        <taxon>Brassicaceae</taxon>
        <taxon>Camelineae</taxon>
        <taxon>Arabidopsis</taxon>
    </lineage>
</organism>
<dbReference type="Proteomes" id="UP000516314">
    <property type="component" value="Chromosome 3"/>
</dbReference>
<protein>
    <submittedName>
        <fullName evidence="1">(thale cress) hypothetical protein</fullName>
    </submittedName>
</protein>
<sequence length="51" mass="6213">MESLRNQARYSRFSSLSVRLFHQFDRHLYLLLDDLYLNNLKRVLRSDTPDV</sequence>
<reference evidence="1 2" key="1">
    <citation type="submission" date="2020-09" db="EMBL/GenBank/DDBJ databases">
        <authorList>
            <person name="Ashkenazy H."/>
        </authorList>
    </citation>
    <scope>NUCLEOTIDE SEQUENCE [LARGE SCALE GENOMIC DNA]</scope>
    <source>
        <strain evidence="2">cv. Cdm-0</strain>
    </source>
</reference>
<name>A0A7G2EN60_ARATH</name>
<gene>
    <name evidence="1" type="ORF">AT9943_LOCUS11644</name>
</gene>